<proteinExistence type="predicted"/>
<sequence length="138" mass="14972">MLAPSGGGLILYQAYGNLYAMIAIENWGSDEQPSDVGSPGVIVYRYDGLHIHPYPEYLVPSDAEAPIKDQPLSDDASLTALSSGYVADSDPEEDLEEDHADGGDADDESSDDDDDDDANDEDEEASEDEDDDEEEEEH</sequence>
<feature type="compositionally biased region" description="Acidic residues" evidence="1">
    <location>
        <begin position="89"/>
        <end position="138"/>
    </location>
</feature>
<evidence type="ECO:0000313" key="2">
    <source>
        <dbReference type="EMBL" id="GJT23811.1"/>
    </source>
</evidence>
<gene>
    <name evidence="2" type="ORF">Tco_0893748</name>
</gene>
<reference evidence="2" key="1">
    <citation type="journal article" date="2022" name="Int. J. Mol. Sci.">
        <title>Draft Genome of Tanacetum Coccineum: Genomic Comparison of Closely Related Tanacetum-Family Plants.</title>
        <authorList>
            <person name="Yamashiro T."/>
            <person name="Shiraishi A."/>
            <person name="Nakayama K."/>
            <person name="Satake H."/>
        </authorList>
    </citation>
    <scope>NUCLEOTIDE SEQUENCE</scope>
</reference>
<protein>
    <submittedName>
        <fullName evidence="2">Uncharacterized protein</fullName>
    </submittedName>
</protein>
<name>A0ABQ5C9Q8_9ASTR</name>
<organism evidence="2 3">
    <name type="scientific">Tanacetum coccineum</name>
    <dbReference type="NCBI Taxonomy" id="301880"/>
    <lineage>
        <taxon>Eukaryota</taxon>
        <taxon>Viridiplantae</taxon>
        <taxon>Streptophyta</taxon>
        <taxon>Embryophyta</taxon>
        <taxon>Tracheophyta</taxon>
        <taxon>Spermatophyta</taxon>
        <taxon>Magnoliopsida</taxon>
        <taxon>eudicotyledons</taxon>
        <taxon>Gunneridae</taxon>
        <taxon>Pentapetalae</taxon>
        <taxon>asterids</taxon>
        <taxon>campanulids</taxon>
        <taxon>Asterales</taxon>
        <taxon>Asteraceae</taxon>
        <taxon>Asteroideae</taxon>
        <taxon>Anthemideae</taxon>
        <taxon>Anthemidinae</taxon>
        <taxon>Tanacetum</taxon>
    </lineage>
</organism>
<evidence type="ECO:0000313" key="3">
    <source>
        <dbReference type="Proteomes" id="UP001151760"/>
    </source>
</evidence>
<reference evidence="2" key="2">
    <citation type="submission" date="2022-01" db="EMBL/GenBank/DDBJ databases">
        <authorList>
            <person name="Yamashiro T."/>
            <person name="Shiraishi A."/>
            <person name="Satake H."/>
            <person name="Nakayama K."/>
        </authorList>
    </citation>
    <scope>NUCLEOTIDE SEQUENCE</scope>
</reference>
<dbReference type="EMBL" id="BQNB010014085">
    <property type="protein sequence ID" value="GJT23811.1"/>
    <property type="molecule type" value="Genomic_DNA"/>
</dbReference>
<feature type="compositionally biased region" description="Low complexity" evidence="1">
    <location>
        <begin position="73"/>
        <end position="83"/>
    </location>
</feature>
<dbReference type="Proteomes" id="UP001151760">
    <property type="component" value="Unassembled WGS sequence"/>
</dbReference>
<feature type="region of interest" description="Disordered" evidence="1">
    <location>
        <begin position="65"/>
        <end position="138"/>
    </location>
</feature>
<evidence type="ECO:0000256" key="1">
    <source>
        <dbReference type="SAM" id="MobiDB-lite"/>
    </source>
</evidence>
<accession>A0ABQ5C9Q8</accession>
<comment type="caution">
    <text evidence="2">The sequence shown here is derived from an EMBL/GenBank/DDBJ whole genome shotgun (WGS) entry which is preliminary data.</text>
</comment>
<keyword evidence="3" id="KW-1185">Reference proteome</keyword>